<keyword evidence="11" id="KW-1185">Reference proteome</keyword>
<dbReference type="AlphaFoldDB" id="A0A2I7N6P2"/>
<accession>A0A2I7N6P2</accession>
<dbReference type="EMBL" id="CP024847">
    <property type="protein sequence ID" value="AUR52100.1"/>
    <property type="molecule type" value="Genomic_DNA"/>
</dbReference>
<evidence type="ECO:0000256" key="2">
    <source>
        <dbReference type="ARBA" id="ARBA00009813"/>
    </source>
</evidence>
<evidence type="ECO:0000256" key="3">
    <source>
        <dbReference type="ARBA" id="ARBA00022729"/>
    </source>
</evidence>
<dbReference type="PANTHER" id="PTHR35272:SF3">
    <property type="entry name" value="THIOL:DISULFIDE INTERCHANGE PROTEIN DSBC"/>
    <property type="match status" value="1"/>
</dbReference>
<feature type="signal peptide" evidence="7">
    <location>
        <begin position="1"/>
        <end position="19"/>
    </location>
</feature>
<keyword evidence="3 7" id="KW-0732">Signal</keyword>
<comment type="function">
    <text evidence="7">Required for disulfide bond formation in some periplasmic proteins. Acts by transferring its disulfide bond to other proteins and is reduced in the process.</text>
</comment>
<dbReference type="SUPFAM" id="SSF52833">
    <property type="entry name" value="Thioredoxin-like"/>
    <property type="match status" value="1"/>
</dbReference>
<dbReference type="InterPro" id="IPR012336">
    <property type="entry name" value="Thioredoxin-like_fold"/>
</dbReference>
<dbReference type="GO" id="GO:0042597">
    <property type="term" value="C:periplasmic space"/>
    <property type="evidence" value="ECO:0007669"/>
    <property type="project" value="UniProtKB-SubCell"/>
</dbReference>
<dbReference type="Gene3D" id="3.10.450.70">
    <property type="entry name" value="Disulphide bond isomerase, DsbC/G, N-terminal"/>
    <property type="match status" value="1"/>
</dbReference>
<dbReference type="InterPro" id="IPR018950">
    <property type="entry name" value="DiS-bond_isomerase_DsbC/G_N"/>
</dbReference>
<evidence type="ECO:0000313" key="11">
    <source>
        <dbReference type="Proteomes" id="UP000236655"/>
    </source>
</evidence>
<name>A0A2I7N6P2_9NEIS</name>
<protein>
    <recommendedName>
        <fullName evidence="7">Thiol:disulfide interchange protein</fullName>
    </recommendedName>
</protein>
<feature type="domain" description="Thioredoxin-like fold" evidence="9">
    <location>
        <begin position="110"/>
        <end position="220"/>
    </location>
</feature>
<dbReference type="Gene3D" id="3.40.30.10">
    <property type="entry name" value="Glutaredoxin"/>
    <property type="match status" value="1"/>
</dbReference>
<evidence type="ECO:0000259" key="8">
    <source>
        <dbReference type="Pfam" id="PF10411"/>
    </source>
</evidence>
<dbReference type="SUPFAM" id="SSF54423">
    <property type="entry name" value="DsbC/DsbG N-terminal domain-like"/>
    <property type="match status" value="1"/>
</dbReference>
<dbReference type="CDD" id="cd03020">
    <property type="entry name" value="DsbA_DsbC_DsbG"/>
    <property type="match status" value="1"/>
</dbReference>
<dbReference type="InterPro" id="IPR009094">
    <property type="entry name" value="DiS-bond_isomerase_DsbC/G_N_sf"/>
</dbReference>
<evidence type="ECO:0000259" key="9">
    <source>
        <dbReference type="Pfam" id="PF13098"/>
    </source>
</evidence>
<evidence type="ECO:0000256" key="7">
    <source>
        <dbReference type="RuleBase" id="RU364038"/>
    </source>
</evidence>
<dbReference type="Pfam" id="PF13098">
    <property type="entry name" value="Thioredoxin_2"/>
    <property type="match status" value="1"/>
</dbReference>
<dbReference type="InterPro" id="IPR036249">
    <property type="entry name" value="Thioredoxin-like_sf"/>
</dbReference>
<organism evidence="10 11">
    <name type="scientific">Aquella oligotrophica</name>
    <dbReference type="NCBI Taxonomy" id="2067065"/>
    <lineage>
        <taxon>Bacteria</taxon>
        <taxon>Pseudomonadati</taxon>
        <taxon>Pseudomonadota</taxon>
        <taxon>Betaproteobacteria</taxon>
        <taxon>Neisseriales</taxon>
        <taxon>Neisseriaceae</taxon>
        <taxon>Aquella</taxon>
    </lineage>
</organism>
<dbReference type="PANTHER" id="PTHR35272">
    <property type="entry name" value="THIOL:DISULFIDE INTERCHANGE PROTEIN DSBC-RELATED"/>
    <property type="match status" value="1"/>
</dbReference>
<dbReference type="RefSeq" id="WP_102951396.1">
    <property type="nucleotide sequence ID" value="NZ_CP024847.1"/>
</dbReference>
<comment type="subcellular location">
    <subcellularLocation>
        <location evidence="1 7">Periplasm</location>
    </subcellularLocation>
</comment>
<evidence type="ECO:0000256" key="5">
    <source>
        <dbReference type="ARBA" id="ARBA00023157"/>
    </source>
</evidence>
<feature type="chain" id="PRO_5014210803" description="Thiol:disulfide interchange protein" evidence="7">
    <location>
        <begin position="20"/>
        <end position="239"/>
    </location>
</feature>
<evidence type="ECO:0000256" key="1">
    <source>
        <dbReference type="ARBA" id="ARBA00004418"/>
    </source>
</evidence>
<dbReference type="Pfam" id="PF10411">
    <property type="entry name" value="DsbC_N"/>
    <property type="match status" value="1"/>
</dbReference>
<reference evidence="11" key="1">
    <citation type="submission" date="2017-11" db="EMBL/GenBank/DDBJ databases">
        <authorList>
            <person name="Chan K.G."/>
            <person name="Lee L.S."/>
        </authorList>
    </citation>
    <scope>NUCLEOTIDE SEQUENCE [LARGE SCALE GENOMIC DNA]</scope>
    <source>
        <strain evidence="11">DSM 100970</strain>
    </source>
</reference>
<evidence type="ECO:0000313" key="10">
    <source>
        <dbReference type="EMBL" id="AUR52100.1"/>
    </source>
</evidence>
<keyword evidence="6 7" id="KW-0676">Redox-active center</keyword>
<dbReference type="InterPro" id="IPR033954">
    <property type="entry name" value="DiS-bond_Isoase_DsbC/G"/>
</dbReference>
<dbReference type="InterPro" id="IPR051470">
    <property type="entry name" value="Thiol:disulfide_interchange"/>
</dbReference>
<evidence type="ECO:0000256" key="4">
    <source>
        <dbReference type="ARBA" id="ARBA00022764"/>
    </source>
</evidence>
<evidence type="ECO:0000256" key="6">
    <source>
        <dbReference type="ARBA" id="ARBA00023284"/>
    </source>
</evidence>
<dbReference type="OrthoDB" id="12976at2"/>
<dbReference type="KEGG" id="nba:CUN60_07225"/>
<gene>
    <name evidence="10" type="ORF">CUN60_07225</name>
</gene>
<keyword evidence="4 7" id="KW-0574">Periplasm</keyword>
<sequence>MKKILLPLLFMMFTGHSFAAVSPQAESQIRAILPNTRITQINQAPFPGMYEVLAGDNAFYVNPENESEIIVGHILNTKSMQDETDLRIAAERNKRYNFNKLPLNQAIKVGNGKKQIAVFVDPDCPYCQQLELYLSKNLSKLTIYYFFIPLPMHPLAKEHIEQILCATSPAKAIDTIMVKKLSAAIPDKSCLTKADNQIAQIQKYSTENGINATPFIITDSNIVIGGFDTNALDNYLGVK</sequence>
<comment type="similarity">
    <text evidence="2 7">Belongs to the thioredoxin family. DsbC subfamily.</text>
</comment>
<proteinExistence type="inferred from homology"/>
<dbReference type="Proteomes" id="UP000236655">
    <property type="component" value="Chromosome"/>
</dbReference>
<feature type="domain" description="Disulphide bond isomerase DsbC/G N-terminal" evidence="8">
    <location>
        <begin position="23"/>
        <end position="82"/>
    </location>
</feature>
<keyword evidence="5" id="KW-1015">Disulfide bond</keyword>